<evidence type="ECO:0000259" key="2">
    <source>
        <dbReference type="PROSITE" id="PS51898"/>
    </source>
</evidence>
<feature type="domain" description="Tyr recombinase" evidence="2">
    <location>
        <begin position="188"/>
        <end position="405"/>
    </location>
</feature>
<dbReference type="GO" id="GO:0003677">
    <property type="term" value="F:DNA binding"/>
    <property type="evidence" value="ECO:0007669"/>
    <property type="project" value="InterPro"/>
</dbReference>
<dbReference type="GeneID" id="56460308"/>
<evidence type="ECO:0000256" key="1">
    <source>
        <dbReference type="ARBA" id="ARBA00023172"/>
    </source>
</evidence>
<dbReference type="CDD" id="cd00397">
    <property type="entry name" value="DNA_BRE_C"/>
    <property type="match status" value="1"/>
</dbReference>
<dbReference type="InterPro" id="IPR013762">
    <property type="entry name" value="Integrase-like_cat_sf"/>
</dbReference>
<sequence length="459" mass="53939">MKIDYIKVVHPTIKDRKISLIFIDNKLDLVSAKFLMYEARHGGRNGFIPGRESHKLRANRIGELYRHLHALGKCWRTATEIDIKKIRNAMLCWNSNNIESLENYDYEPISNDSMNAKLSYWFKFYMYMKKVGEFHELKMSIIKVRKKNYSSGLLAHLNYRENQDNKFIDVWLLKVKPSPIQFSYHAISKLEYIHLEERLKSIDIVYALIAYLMVETGLRAAAALEVKEVDFKNLFKYLNSGKKKDDVIKLEYISKGGNLDFCDIPLRAIERIQKEYLSREFVKRRKLYTDRCFRLGKKYNEKNIWFTDKGKEVNYTDLRLAFKKASEEMGRYKNKITAHWMRHTFATWTLIDYSDKNNIPLNSTGVSIDIRLKNILMRKLGHASESSTMKYIITAIELLNTGTHNGTIIPLKSFLESKIVQNITREKAIEEFDEEFDEELFDVVKYAISKGIVVDDSYV</sequence>
<dbReference type="PROSITE" id="PS51898">
    <property type="entry name" value="TYR_RECOMBINASE"/>
    <property type="match status" value="1"/>
</dbReference>
<dbReference type="KEGG" id="acre:ACRYA_0081"/>
<organism evidence="3 4">
    <name type="scientific">Aliarcobacter cryaerophilus ATCC 43158</name>
    <dbReference type="NCBI Taxonomy" id="1032070"/>
    <lineage>
        <taxon>Bacteria</taxon>
        <taxon>Pseudomonadati</taxon>
        <taxon>Campylobacterota</taxon>
        <taxon>Epsilonproteobacteria</taxon>
        <taxon>Campylobacterales</taxon>
        <taxon>Arcobacteraceae</taxon>
        <taxon>Aliarcobacter</taxon>
    </lineage>
</organism>
<dbReference type="Proteomes" id="UP000273809">
    <property type="component" value="Chromosome"/>
</dbReference>
<dbReference type="GO" id="GO:0015074">
    <property type="term" value="P:DNA integration"/>
    <property type="evidence" value="ECO:0007669"/>
    <property type="project" value="InterPro"/>
</dbReference>
<dbReference type="RefSeq" id="WP_105918149.1">
    <property type="nucleotide sequence ID" value="NZ_CP021072.1"/>
</dbReference>
<keyword evidence="1" id="KW-0233">DNA recombination</keyword>
<proteinExistence type="predicted"/>
<dbReference type="InterPro" id="IPR002104">
    <property type="entry name" value="Integrase_catalytic"/>
</dbReference>
<protein>
    <submittedName>
        <fullName evidence="3">Site-specific tyrosine recombinase, phage integrase family</fullName>
    </submittedName>
</protein>
<evidence type="ECO:0000313" key="4">
    <source>
        <dbReference type="Proteomes" id="UP000273809"/>
    </source>
</evidence>
<dbReference type="SUPFAM" id="SSF56349">
    <property type="entry name" value="DNA breaking-rejoining enzymes"/>
    <property type="match status" value="1"/>
</dbReference>
<dbReference type="Pfam" id="PF00589">
    <property type="entry name" value="Phage_integrase"/>
    <property type="match status" value="1"/>
</dbReference>
<reference evidence="3 4" key="1">
    <citation type="submission" date="2018-10" db="EMBL/GenBank/DDBJ databases">
        <title>Complete genome sequences of Arcobacter cryaerophilus strains ATCC 43158 and ATCC 49615.</title>
        <authorList>
            <person name="Miller W.G."/>
            <person name="Yee E."/>
            <person name="Bono J.L."/>
        </authorList>
    </citation>
    <scope>NUCLEOTIDE SEQUENCE [LARGE SCALE GENOMIC DNA]</scope>
    <source>
        <strain evidence="3 4">ATCC 43158</strain>
    </source>
</reference>
<name>A0AAD0TSB0_9BACT</name>
<dbReference type="InterPro" id="IPR011010">
    <property type="entry name" value="DNA_brk_join_enz"/>
</dbReference>
<dbReference type="Gene3D" id="1.10.443.10">
    <property type="entry name" value="Intergrase catalytic core"/>
    <property type="match status" value="1"/>
</dbReference>
<dbReference type="GO" id="GO:0006310">
    <property type="term" value="P:DNA recombination"/>
    <property type="evidence" value="ECO:0007669"/>
    <property type="project" value="UniProtKB-KW"/>
</dbReference>
<accession>A0AAD0TSB0</accession>
<evidence type="ECO:0000313" key="3">
    <source>
        <dbReference type="EMBL" id="AYJ79250.1"/>
    </source>
</evidence>
<dbReference type="EMBL" id="CP032823">
    <property type="protein sequence ID" value="AYJ79250.1"/>
    <property type="molecule type" value="Genomic_DNA"/>
</dbReference>
<dbReference type="AlphaFoldDB" id="A0AAD0TSB0"/>
<gene>
    <name evidence="3" type="ORF">ACRYA_0081</name>
</gene>